<keyword evidence="7 8" id="KW-0472">Membrane</keyword>
<dbReference type="EMBL" id="CASHTH010002907">
    <property type="protein sequence ID" value="CAI8036922.1"/>
    <property type="molecule type" value="Genomic_DNA"/>
</dbReference>
<dbReference type="Pfam" id="PF00664">
    <property type="entry name" value="ABC_membrane"/>
    <property type="match status" value="1"/>
</dbReference>
<evidence type="ECO:0000256" key="6">
    <source>
        <dbReference type="ARBA" id="ARBA00022989"/>
    </source>
</evidence>
<evidence type="ECO:0000259" key="10">
    <source>
        <dbReference type="PROSITE" id="PS50929"/>
    </source>
</evidence>
<comment type="caution">
    <text evidence="11">The sequence shown here is derived from an EMBL/GenBank/DDBJ whole genome shotgun (WGS) entry which is preliminary data.</text>
</comment>
<comment type="similarity">
    <text evidence="2">Belongs to the ABC transporter superfamily. ABCB family. Multidrug resistance exporter (TC 3.A.1.201) subfamily.</text>
</comment>
<dbReference type="InterPro" id="IPR003439">
    <property type="entry name" value="ABC_transporter-like_ATP-bd"/>
</dbReference>
<dbReference type="Pfam" id="PF00005">
    <property type="entry name" value="ABC_tran"/>
    <property type="match status" value="1"/>
</dbReference>
<evidence type="ECO:0000256" key="4">
    <source>
        <dbReference type="ARBA" id="ARBA00022741"/>
    </source>
</evidence>
<comment type="subcellular location">
    <subcellularLocation>
        <location evidence="1">Membrane</location>
        <topology evidence="1">Multi-pass membrane protein</topology>
    </subcellularLocation>
</comment>
<dbReference type="InterPro" id="IPR011527">
    <property type="entry name" value="ABC1_TM_dom"/>
</dbReference>
<evidence type="ECO:0000313" key="12">
    <source>
        <dbReference type="Proteomes" id="UP001174909"/>
    </source>
</evidence>
<dbReference type="PANTHER" id="PTHR43394:SF27">
    <property type="entry name" value="ATP-DEPENDENT TRANSLOCASE ABCB1-LIKE"/>
    <property type="match status" value="1"/>
</dbReference>
<evidence type="ECO:0000256" key="5">
    <source>
        <dbReference type="ARBA" id="ARBA00022840"/>
    </source>
</evidence>
<dbReference type="AlphaFoldDB" id="A0AA35SX79"/>
<dbReference type="InterPro" id="IPR036640">
    <property type="entry name" value="ABC1_TM_sf"/>
</dbReference>
<keyword evidence="4" id="KW-0547">Nucleotide-binding</keyword>
<keyword evidence="5" id="KW-0067">ATP-binding</keyword>
<dbReference type="CDD" id="cd03249">
    <property type="entry name" value="ABC_MTABC3_MDL1_MDL2"/>
    <property type="match status" value="1"/>
</dbReference>
<evidence type="ECO:0000256" key="2">
    <source>
        <dbReference type="ARBA" id="ARBA00007577"/>
    </source>
</evidence>
<gene>
    <name evidence="11" type="ORF">GBAR_LOCUS20682</name>
</gene>
<evidence type="ECO:0000256" key="1">
    <source>
        <dbReference type="ARBA" id="ARBA00004141"/>
    </source>
</evidence>
<evidence type="ECO:0000256" key="3">
    <source>
        <dbReference type="ARBA" id="ARBA00022692"/>
    </source>
</evidence>
<dbReference type="Gene3D" id="1.20.1560.10">
    <property type="entry name" value="ABC transporter type 1, transmembrane domain"/>
    <property type="match status" value="1"/>
</dbReference>
<sequence>MRGPALFSDAGVSDVLLMIVAACVAVLHGAVLPAAMFVFGLLTNAFVNQYSSAQLANYELEFDPLEYISMGRFAAVDVRVIVTGFINFTNITGGVVNCSDSYELLPFNQSFDDILQVGVTRLARCLDNPTFLSLVNRYTVVFVGLGVASWLLGGAHVSLFRLSGVWQVRRLRSRLFSSLLQQEAGWFDATPPGEVVSRITEDVGKVEEGLGEKQGLLLQWMATLVAGVIVSLYTEWRLTLLIAFAGLLIAASTALLSVVTTFTTSHALSLSATASALAEEALAAVATVKAFCAEEEETKRYSEALHGVRWYGRIVGVVRGWSLGVVQLLVFSCYASSLWLGAFLVQEELIQAGEFVTVFFAVLLVGVSVGQALPHLQILVSANAAGKRLQDIVQRVPLVACSTNEGVWPETELQPSVQFRNVTFSYPTRPQELVLKGVNVSIASGQTVAIVGSTGSGKSTMGHLLTRLYDVTQGDVMVGGVDVRQLSTERLREQVGVVSQDPALFQTSIAENIGLGSGGVSPPESIVAAATAANAHDFITKLPQGYDTVVGSRGSQLSGGQRQRVAIARALVRNPKILLLDEATSALDTESERLVQEALDKAREGRTTIIIAHRLSTVARANHIAVLRSGQLVEEGSHSQLQQRQGLYWRLLQTNQ</sequence>
<evidence type="ECO:0000259" key="9">
    <source>
        <dbReference type="PROSITE" id="PS50893"/>
    </source>
</evidence>
<feature type="transmembrane region" description="Helical" evidence="8">
    <location>
        <begin position="138"/>
        <end position="160"/>
    </location>
</feature>
<feature type="domain" description="ABC transmembrane type-1" evidence="10">
    <location>
        <begin position="19"/>
        <end position="381"/>
    </location>
</feature>
<dbReference type="GO" id="GO:0015421">
    <property type="term" value="F:ABC-type oligopeptide transporter activity"/>
    <property type="evidence" value="ECO:0007669"/>
    <property type="project" value="TreeGrafter"/>
</dbReference>
<accession>A0AA35SX79</accession>
<name>A0AA35SX79_GEOBA</name>
<dbReference type="GO" id="GO:0016887">
    <property type="term" value="F:ATP hydrolysis activity"/>
    <property type="evidence" value="ECO:0007669"/>
    <property type="project" value="InterPro"/>
</dbReference>
<dbReference type="PANTHER" id="PTHR43394">
    <property type="entry name" value="ATP-DEPENDENT PERMEASE MDL1, MITOCHONDRIAL"/>
    <property type="match status" value="1"/>
</dbReference>
<protein>
    <submittedName>
        <fullName evidence="11">ATP-dependent translocase ABCB1</fullName>
    </submittedName>
</protein>
<organism evidence="11 12">
    <name type="scientific">Geodia barretti</name>
    <name type="common">Barrett's horny sponge</name>
    <dbReference type="NCBI Taxonomy" id="519541"/>
    <lineage>
        <taxon>Eukaryota</taxon>
        <taxon>Metazoa</taxon>
        <taxon>Porifera</taxon>
        <taxon>Demospongiae</taxon>
        <taxon>Heteroscleromorpha</taxon>
        <taxon>Tetractinellida</taxon>
        <taxon>Astrophorina</taxon>
        <taxon>Geodiidae</taxon>
        <taxon>Geodia</taxon>
    </lineage>
</organism>
<dbReference type="InterPro" id="IPR027417">
    <property type="entry name" value="P-loop_NTPase"/>
</dbReference>
<feature type="transmembrane region" description="Helical" evidence="8">
    <location>
        <begin position="321"/>
        <end position="345"/>
    </location>
</feature>
<feature type="domain" description="ABC transporter" evidence="9">
    <location>
        <begin position="417"/>
        <end position="654"/>
    </location>
</feature>
<evidence type="ECO:0000313" key="11">
    <source>
        <dbReference type="EMBL" id="CAI8036922.1"/>
    </source>
</evidence>
<evidence type="ECO:0000256" key="8">
    <source>
        <dbReference type="SAM" id="Phobius"/>
    </source>
</evidence>
<dbReference type="InterPro" id="IPR003593">
    <property type="entry name" value="AAA+_ATPase"/>
</dbReference>
<dbReference type="PROSITE" id="PS00211">
    <property type="entry name" value="ABC_TRANSPORTER_1"/>
    <property type="match status" value="1"/>
</dbReference>
<dbReference type="Gene3D" id="3.40.50.300">
    <property type="entry name" value="P-loop containing nucleotide triphosphate hydrolases"/>
    <property type="match status" value="1"/>
</dbReference>
<keyword evidence="3 8" id="KW-0812">Transmembrane</keyword>
<feature type="transmembrane region" description="Helical" evidence="8">
    <location>
        <begin position="15"/>
        <end position="42"/>
    </location>
</feature>
<proteinExistence type="inferred from homology"/>
<dbReference type="InterPro" id="IPR017871">
    <property type="entry name" value="ABC_transporter-like_CS"/>
</dbReference>
<evidence type="ECO:0000256" key="7">
    <source>
        <dbReference type="ARBA" id="ARBA00023136"/>
    </source>
</evidence>
<dbReference type="PROSITE" id="PS50893">
    <property type="entry name" value="ABC_TRANSPORTER_2"/>
    <property type="match status" value="1"/>
</dbReference>
<keyword evidence="12" id="KW-1185">Reference proteome</keyword>
<dbReference type="SUPFAM" id="SSF90123">
    <property type="entry name" value="ABC transporter transmembrane region"/>
    <property type="match status" value="1"/>
</dbReference>
<feature type="transmembrane region" description="Helical" evidence="8">
    <location>
        <begin position="352"/>
        <end position="373"/>
    </location>
</feature>
<feature type="transmembrane region" description="Helical" evidence="8">
    <location>
        <begin position="216"/>
        <end position="233"/>
    </location>
</feature>
<dbReference type="CDD" id="cd18577">
    <property type="entry name" value="ABC_6TM_Pgp_ABCB1_D1_like"/>
    <property type="match status" value="1"/>
</dbReference>
<dbReference type="Proteomes" id="UP001174909">
    <property type="component" value="Unassembled WGS sequence"/>
</dbReference>
<dbReference type="GO" id="GO:0090374">
    <property type="term" value="P:oligopeptide export from mitochondrion"/>
    <property type="evidence" value="ECO:0007669"/>
    <property type="project" value="TreeGrafter"/>
</dbReference>
<dbReference type="PROSITE" id="PS50929">
    <property type="entry name" value="ABC_TM1F"/>
    <property type="match status" value="1"/>
</dbReference>
<reference evidence="11" key="1">
    <citation type="submission" date="2023-03" db="EMBL/GenBank/DDBJ databases">
        <authorList>
            <person name="Steffen K."/>
            <person name="Cardenas P."/>
        </authorList>
    </citation>
    <scope>NUCLEOTIDE SEQUENCE</scope>
</reference>
<feature type="transmembrane region" description="Helical" evidence="8">
    <location>
        <begin position="240"/>
        <end position="262"/>
    </location>
</feature>
<dbReference type="GO" id="GO:0005524">
    <property type="term" value="F:ATP binding"/>
    <property type="evidence" value="ECO:0007669"/>
    <property type="project" value="UniProtKB-KW"/>
</dbReference>
<dbReference type="SUPFAM" id="SSF52540">
    <property type="entry name" value="P-loop containing nucleoside triphosphate hydrolases"/>
    <property type="match status" value="1"/>
</dbReference>
<keyword evidence="6 8" id="KW-1133">Transmembrane helix</keyword>
<dbReference type="FunFam" id="3.40.50.300:FF:000916">
    <property type="entry name" value="ABC transporter B family member 9"/>
    <property type="match status" value="1"/>
</dbReference>
<dbReference type="SMART" id="SM00382">
    <property type="entry name" value="AAA"/>
    <property type="match status" value="1"/>
</dbReference>
<dbReference type="InterPro" id="IPR039421">
    <property type="entry name" value="Type_1_exporter"/>
</dbReference>
<dbReference type="GO" id="GO:0005743">
    <property type="term" value="C:mitochondrial inner membrane"/>
    <property type="evidence" value="ECO:0007669"/>
    <property type="project" value="TreeGrafter"/>
</dbReference>